<evidence type="ECO:0000256" key="3">
    <source>
        <dbReference type="ARBA" id="ARBA00012687"/>
    </source>
</evidence>
<organism evidence="15 16">
    <name type="scientific">Bradyrhizobium japonicum</name>
    <dbReference type="NCBI Taxonomy" id="375"/>
    <lineage>
        <taxon>Bacteria</taxon>
        <taxon>Pseudomonadati</taxon>
        <taxon>Pseudomonadota</taxon>
        <taxon>Alphaproteobacteria</taxon>
        <taxon>Hyphomicrobiales</taxon>
        <taxon>Nitrobacteraceae</taxon>
        <taxon>Bradyrhizobium</taxon>
    </lineage>
</organism>
<dbReference type="EMBL" id="JBEPTQ010000002">
    <property type="protein sequence ID" value="MET4721330.1"/>
    <property type="molecule type" value="Genomic_DNA"/>
</dbReference>
<evidence type="ECO:0000313" key="16">
    <source>
        <dbReference type="Proteomes" id="UP001549291"/>
    </source>
</evidence>
<dbReference type="NCBIfam" id="TIGR00215">
    <property type="entry name" value="lpxB"/>
    <property type="match status" value="1"/>
</dbReference>
<dbReference type="Gene3D" id="3.40.50.20">
    <property type="match status" value="1"/>
</dbReference>
<evidence type="ECO:0000256" key="11">
    <source>
        <dbReference type="HAMAP-Rule" id="MF_00392"/>
    </source>
</evidence>
<evidence type="ECO:0000256" key="5">
    <source>
        <dbReference type="ARBA" id="ARBA00022516"/>
    </source>
</evidence>
<evidence type="ECO:0000256" key="9">
    <source>
        <dbReference type="ARBA" id="ARBA00023098"/>
    </source>
</evidence>
<evidence type="ECO:0000256" key="1">
    <source>
        <dbReference type="ARBA" id="ARBA00002056"/>
    </source>
</evidence>
<evidence type="ECO:0000259" key="13">
    <source>
        <dbReference type="Pfam" id="PF06230"/>
    </source>
</evidence>
<evidence type="ECO:0000256" key="12">
    <source>
        <dbReference type="SAM" id="MobiDB-lite"/>
    </source>
</evidence>
<comment type="similarity">
    <text evidence="2 11">Belongs to the LpxB family.</text>
</comment>
<protein>
    <recommendedName>
        <fullName evidence="4 11">Lipid-A-disaccharide synthase</fullName>
        <ecNumber evidence="3 11">2.4.1.182</ecNumber>
    </recommendedName>
</protein>
<dbReference type="EC" id="2.4.1.182" evidence="3 11"/>
<evidence type="ECO:0000256" key="6">
    <source>
        <dbReference type="ARBA" id="ARBA00022556"/>
    </source>
</evidence>
<evidence type="ECO:0000256" key="4">
    <source>
        <dbReference type="ARBA" id="ARBA00020902"/>
    </source>
</evidence>
<keyword evidence="8 11" id="KW-0808">Transferase</keyword>
<feature type="region of interest" description="Disordered" evidence="12">
    <location>
        <begin position="219"/>
        <end position="292"/>
    </location>
</feature>
<evidence type="ECO:0000256" key="10">
    <source>
        <dbReference type="ARBA" id="ARBA00048975"/>
    </source>
</evidence>
<comment type="catalytic activity">
    <reaction evidence="10 11">
        <text>a lipid X + a UDP-2-N,3-O-bis[(3R)-3-hydroxyacyl]-alpha-D-glucosamine = a lipid A disaccharide + UDP + H(+)</text>
        <dbReference type="Rhea" id="RHEA:67828"/>
        <dbReference type="ChEBI" id="CHEBI:15378"/>
        <dbReference type="ChEBI" id="CHEBI:58223"/>
        <dbReference type="ChEBI" id="CHEBI:137748"/>
        <dbReference type="ChEBI" id="CHEBI:176338"/>
        <dbReference type="ChEBI" id="CHEBI:176343"/>
        <dbReference type="EC" id="2.4.1.182"/>
    </reaction>
</comment>
<dbReference type="Proteomes" id="UP001549291">
    <property type="component" value="Unassembled WGS sequence"/>
</dbReference>
<keyword evidence="6 11" id="KW-0441">Lipid A biosynthesis</keyword>
<keyword evidence="5 11" id="KW-0444">Lipid biosynthesis</keyword>
<evidence type="ECO:0000313" key="15">
    <source>
        <dbReference type="EMBL" id="MET4721330.1"/>
    </source>
</evidence>
<dbReference type="PANTHER" id="PTHR30372">
    <property type="entry name" value="LIPID-A-DISACCHARIDE SYNTHASE"/>
    <property type="match status" value="1"/>
</dbReference>
<dbReference type="InterPro" id="IPR003835">
    <property type="entry name" value="Glyco_trans_19"/>
</dbReference>
<evidence type="ECO:0000256" key="7">
    <source>
        <dbReference type="ARBA" id="ARBA00022676"/>
    </source>
</evidence>
<evidence type="ECO:0000256" key="2">
    <source>
        <dbReference type="ARBA" id="ARBA00007868"/>
    </source>
</evidence>
<name>A0ABV2RYE2_BRAJP</name>
<accession>A0ABV2RYE2</accession>
<dbReference type="InterPro" id="IPR041255">
    <property type="entry name" value="LpxI_N"/>
</dbReference>
<dbReference type="Pfam" id="PF02684">
    <property type="entry name" value="LpxB"/>
    <property type="match status" value="1"/>
</dbReference>
<comment type="function">
    <text evidence="1 11">Condensation of UDP-2,3-diacylglucosamine and 2,3-diacylglucosamine-1-phosphate to form lipid A disaccharide, a precursor of lipid A, a phosphorylated glycolipid that anchors the lipopolysaccharide to the outer membrane of the cell.</text>
</comment>
<dbReference type="InterPro" id="IPR010415">
    <property type="entry name" value="LpxI_C"/>
</dbReference>
<keyword evidence="16" id="KW-1185">Reference proteome</keyword>
<dbReference type="Pfam" id="PF17930">
    <property type="entry name" value="LpxI_N"/>
    <property type="match status" value="1"/>
</dbReference>
<feature type="domain" description="LpxI C-terminal" evidence="13">
    <location>
        <begin position="148"/>
        <end position="213"/>
    </location>
</feature>
<feature type="domain" description="LpxI N-terminal" evidence="14">
    <location>
        <begin position="16"/>
        <end position="145"/>
    </location>
</feature>
<sequence length="686" mass="75155">MAAGMTSAASEISSPVGVVAGGGAMPFAVADSLAARGITPVLFPLRGACDPTRVEQFRHRWISVGQLGRAMRLFREEGCRDLIFIGTLVRPALSEIRFDVTTLRLLGNVIRAFRGGDDHLLSGVGRILEQGGFRMVGIKDVAPDLLMPEGCISRAWPNDNSKADIERGRAVLTALGPFDIGQAAVVIDGHVVAIEDIEGTDALLARVARLREEGRIRAAAGRGGAGEGTEERAGFALRPADDRPAYPGGRRSRRTGRHRRRRRQHHRRRAAGDDLARRRQISLRHRPDGMMQSRDPKRRIFLIATEESGDRLGSALMKVLRQRLGDGVQFVGVGGRTMAREGLETLFPIEELSIVGFAAVAQQLPKILRLIRQTVDAVLEAAPDALVIIDSPEFTHRVARRVRAKNPAIPVVDYVSPQLWAWRPGRARTMLGYVDHVLGLLPFEPEEYRKLGGPPCSYVGHPLIEQLPSLRPNVEEQRRRDGEPPVLLVLPGSRRSEIRHHLDVFGATLGRLQAEGRAFELKLPTMPHLEATIREGIAGWPVKPQIVVGETERHAAFRTARAALAKSGTVTLELALSGIPMVTAYRVGAIEAFILRRAIRVSSVILANLVIGEDVIPEFLQEDCVPEKLAPALSELLTDTPLRKRQVEAFARLDTIMSTGNKSPSVLAADIVLATMRKGRRQQTAS</sequence>
<feature type="compositionally biased region" description="Basic and acidic residues" evidence="12">
    <location>
        <begin position="229"/>
        <end position="244"/>
    </location>
</feature>
<dbReference type="SUPFAM" id="SSF53756">
    <property type="entry name" value="UDP-Glycosyltransferase/glycogen phosphorylase"/>
    <property type="match status" value="1"/>
</dbReference>
<feature type="compositionally biased region" description="Basic residues" evidence="12">
    <location>
        <begin position="250"/>
        <end position="269"/>
    </location>
</feature>
<comment type="caution">
    <text evidence="15">The sequence shown here is derived from an EMBL/GenBank/DDBJ whole genome shotgun (WGS) entry which is preliminary data.</text>
</comment>
<dbReference type="PANTHER" id="PTHR30372:SF4">
    <property type="entry name" value="LIPID-A-DISACCHARIDE SYNTHASE, MITOCHONDRIAL-RELATED"/>
    <property type="match status" value="1"/>
</dbReference>
<keyword evidence="7 11" id="KW-0328">Glycosyltransferase</keyword>
<evidence type="ECO:0000256" key="8">
    <source>
        <dbReference type="ARBA" id="ARBA00022679"/>
    </source>
</evidence>
<proteinExistence type="inferred from homology"/>
<dbReference type="Pfam" id="PF06230">
    <property type="entry name" value="LpxI_C"/>
    <property type="match status" value="1"/>
</dbReference>
<dbReference type="Gene3D" id="3.40.140.80">
    <property type="match status" value="1"/>
</dbReference>
<dbReference type="InterPro" id="IPR043167">
    <property type="entry name" value="LpxI_C_sf"/>
</dbReference>
<dbReference type="HAMAP" id="MF_00392">
    <property type="entry name" value="LpxB"/>
    <property type="match status" value="1"/>
</dbReference>
<comment type="pathway">
    <text evidence="11">Bacterial outer membrane biogenesis; LPS lipid A biosynthesis.</text>
</comment>
<reference evidence="15 16" key="1">
    <citation type="submission" date="2024-06" db="EMBL/GenBank/DDBJ databases">
        <title>Genomic Encyclopedia of Type Strains, Phase V (KMG-V): Genome sequencing to study the core and pangenomes of soil and plant-associated prokaryotes.</title>
        <authorList>
            <person name="Whitman W."/>
        </authorList>
    </citation>
    <scope>NUCLEOTIDE SEQUENCE [LARGE SCALE GENOMIC DNA]</scope>
    <source>
        <strain evidence="15 16">USDA 160</strain>
    </source>
</reference>
<keyword evidence="9 11" id="KW-0443">Lipid metabolism</keyword>
<gene>
    <name evidence="11" type="primary">lpxB</name>
    <name evidence="15" type="ORF">ABIF63_005436</name>
</gene>
<evidence type="ECO:0000259" key="14">
    <source>
        <dbReference type="Pfam" id="PF17930"/>
    </source>
</evidence>